<evidence type="ECO:0000259" key="9">
    <source>
        <dbReference type="SMART" id="SM00790"/>
    </source>
</evidence>
<dbReference type="EMBL" id="FRFE01000027">
    <property type="protein sequence ID" value="SHO51661.1"/>
    <property type="molecule type" value="Genomic_DNA"/>
</dbReference>
<dbReference type="Pfam" id="PF02730">
    <property type="entry name" value="AFOR_N"/>
    <property type="match status" value="1"/>
</dbReference>
<dbReference type="InterPro" id="IPR013983">
    <property type="entry name" value="Ald_Fedxn_OxRdtase_N"/>
</dbReference>
<comment type="cofactor">
    <cofactor evidence="1">
        <name>[4Fe-4S] cluster</name>
        <dbReference type="ChEBI" id="CHEBI:49883"/>
    </cofactor>
</comment>
<evidence type="ECO:0000256" key="8">
    <source>
        <dbReference type="ARBA" id="ARBA00049934"/>
    </source>
</evidence>
<dbReference type="SMART" id="SM00790">
    <property type="entry name" value="AFOR_N"/>
    <property type="match status" value="1"/>
</dbReference>
<evidence type="ECO:0000256" key="2">
    <source>
        <dbReference type="ARBA" id="ARBA00011032"/>
    </source>
</evidence>
<dbReference type="Pfam" id="PF01314">
    <property type="entry name" value="AFOR_C"/>
    <property type="match status" value="1"/>
</dbReference>
<evidence type="ECO:0000256" key="7">
    <source>
        <dbReference type="ARBA" id="ARBA00023014"/>
    </source>
</evidence>
<evidence type="ECO:0000256" key="1">
    <source>
        <dbReference type="ARBA" id="ARBA00001966"/>
    </source>
</evidence>
<sequence>MGSGYWEKVLRVDLSTATVTEEVVPVDVWKKYLGGGGYGAKVLYDEVDEQTGALEEGNKLIFAPGPLQAAKQTGAAKFTVAAKSPITGIYGESAAGAGWGMALKSSGFDALIIQGAAAQPSYLVINDNSIEIRDAKKYWGLDAFDSSDQILADAGIDKASICTIGQAGENKVAIACIVVDKHSFAGRCGLGAVMGSKNLKAVLVKGSKKVPVHDQDKLTEINRDIGKTVHENTKDWLRIHGTPFVEIGCDSDGDTPTRNWQQAHWPEGAEKLGCPNYTDELKAKPHSCNSCVIGCHRDIEITEPAEYAMKGPGPEYESLGMLGNNCLMDDVKALSFMNDLCNRYGVDCISMGSFLGFTMDCLEKGYMSPDDIGGRNLQWGDKDNMIALIHDLCNVKPGFGELFVNGIVPAATKLGDKALELAPHVKGLDLPAHDPRAFFSLALNYATGSVGPHHERGNPQVATAGFLLPEAGVDSVVDRFEMENSEFVAAKYQDYGTLTQSVCHCKFMLFGGYSMSVMLESLNAITGWGWSMEDMLQAAERIFTLQRLVNVKYGVDRKDDTLPKVIFEPSVEGSRAGKCPHDFEAALDRYYDLRGWDENGIPKSEKITELGIS</sequence>
<dbReference type="Gene3D" id="3.60.9.10">
    <property type="entry name" value="Aldehyde ferredoxin oxidoreductase, N-terminal domain"/>
    <property type="match status" value="1"/>
</dbReference>
<dbReference type="STRING" id="1121416.SAMN02745220_04132"/>
<dbReference type="PANTHER" id="PTHR30038:SF7">
    <property type="entry name" value="TUNGSTEN-CONTAINING GLYCERALDEHYDE-3-PHOSPHATE:FERREDOXIN OXIDOREDUCTASE"/>
    <property type="match status" value="1"/>
</dbReference>
<dbReference type="InterPro" id="IPR036021">
    <property type="entry name" value="Tungsten_al_ferr_oxy-like_C"/>
</dbReference>
<dbReference type="InterPro" id="IPR013985">
    <property type="entry name" value="Ald_Fedxn_OxRdtase_dom3"/>
</dbReference>
<reference evidence="10 11" key="1">
    <citation type="submission" date="2016-12" db="EMBL/GenBank/DDBJ databases">
        <authorList>
            <person name="Song W.-J."/>
            <person name="Kurnit D.M."/>
        </authorList>
    </citation>
    <scope>NUCLEOTIDE SEQUENCE [LARGE SCALE GENOMIC DNA]</scope>
    <source>
        <strain evidence="10 11">DSM 18488</strain>
    </source>
</reference>
<evidence type="ECO:0000313" key="11">
    <source>
        <dbReference type="Proteomes" id="UP000184603"/>
    </source>
</evidence>
<keyword evidence="7" id="KW-0411">Iron-sulfur</keyword>
<keyword evidence="4" id="KW-0479">Metal-binding</keyword>
<keyword evidence="6" id="KW-0408">Iron</keyword>
<dbReference type="InterPro" id="IPR001203">
    <property type="entry name" value="OxRdtase_Ald_Fedxn_C"/>
</dbReference>
<dbReference type="Gene3D" id="1.10.599.10">
    <property type="entry name" value="Aldehyde Ferredoxin Oxidoreductase Protein, subunit A, domain 3"/>
    <property type="match status" value="1"/>
</dbReference>
<dbReference type="Proteomes" id="UP000184603">
    <property type="component" value="Unassembled WGS sequence"/>
</dbReference>
<dbReference type="GO" id="GO:0016625">
    <property type="term" value="F:oxidoreductase activity, acting on the aldehyde or oxo group of donors, iron-sulfur protein as acceptor"/>
    <property type="evidence" value="ECO:0007669"/>
    <property type="project" value="InterPro"/>
</dbReference>
<keyword evidence="3" id="KW-0004">4Fe-4S</keyword>
<keyword evidence="5" id="KW-0560">Oxidoreductase</keyword>
<dbReference type="AlphaFoldDB" id="A0A1M7YGE7"/>
<name>A0A1M7YGE7_9BACT</name>
<evidence type="ECO:0000256" key="6">
    <source>
        <dbReference type="ARBA" id="ARBA00023004"/>
    </source>
</evidence>
<dbReference type="InterPro" id="IPR036503">
    <property type="entry name" value="Ald_Fedxn_OxRdtase_N_sf"/>
</dbReference>
<organism evidence="10 11">
    <name type="scientific">Desulfopila aestuarii DSM 18488</name>
    <dbReference type="NCBI Taxonomy" id="1121416"/>
    <lineage>
        <taxon>Bacteria</taxon>
        <taxon>Pseudomonadati</taxon>
        <taxon>Thermodesulfobacteriota</taxon>
        <taxon>Desulfobulbia</taxon>
        <taxon>Desulfobulbales</taxon>
        <taxon>Desulfocapsaceae</taxon>
        <taxon>Desulfopila</taxon>
    </lineage>
</organism>
<dbReference type="GO" id="GO:0009055">
    <property type="term" value="F:electron transfer activity"/>
    <property type="evidence" value="ECO:0007669"/>
    <property type="project" value="InterPro"/>
</dbReference>
<protein>
    <submittedName>
        <fullName evidence="10">Aldehyde:ferredoxin oxidoreductase</fullName>
    </submittedName>
</protein>
<evidence type="ECO:0000256" key="5">
    <source>
        <dbReference type="ARBA" id="ARBA00023002"/>
    </source>
</evidence>
<dbReference type="SUPFAM" id="SSF56228">
    <property type="entry name" value="Aldehyde ferredoxin oxidoreductase, N-terminal domain"/>
    <property type="match status" value="1"/>
</dbReference>
<dbReference type="InterPro" id="IPR013984">
    <property type="entry name" value="Ald_Fedxn_OxRdtase_dom2"/>
</dbReference>
<evidence type="ECO:0000256" key="3">
    <source>
        <dbReference type="ARBA" id="ARBA00022485"/>
    </source>
</evidence>
<dbReference type="Gene3D" id="1.10.569.10">
    <property type="entry name" value="Aldehyde Ferredoxin Oxidoreductase Protein, subunit A, domain 2"/>
    <property type="match status" value="1"/>
</dbReference>
<dbReference type="OrthoDB" id="9763894at2"/>
<proteinExistence type="inferred from homology"/>
<evidence type="ECO:0000256" key="4">
    <source>
        <dbReference type="ARBA" id="ARBA00022723"/>
    </source>
</evidence>
<comment type="similarity">
    <text evidence="2">Belongs to the AOR/FOR family.</text>
</comment>
<dbReference type="GO" id="GO:0046872">
    <property type="term" value="F:metal ion binding"/>
    <property type="evidence" value="ECO:0007669"/>
    <property type="project" value="UniProtKB-KW"/>
</dbReference>
<dbReference type="RefSeq" id="WP_073615556.1">
    <property type="nucleotide sequence ID" value="NZ_FRFE01000027.1"/>
</dbReference>
<feature type="domain" description="Aldehyde ferredoxin oxidoreductase N-terminal" evidence="9">
    <location>
        <begin position="5"/>
        <end position="208"/>
    </location>
</feature>
<comment type="cofactor">
    <cofactor evidence="8">
        <name>tungstopterin</name>
        <dbReference type="ChEBI" id="CHEBI:30402"/>
    </cofactor>
</comment>
<keyword evidence="11" id="KW-1185">Reference proteome</keyword>
<accession>A0A1M7YGE7</accession>
<gene>
    <name evidence="10" type="ORF">SAMN02745220_04132</name>
</gene>
<dbReference type="PANTHER" id="PTHR30038">
    <property type="entry name" value="ALDEHYDE FERREDOXIN OXIDOREDUCTASE"/>
    <property type="match status" value="1"/>
</dbReference>
<evidence type="ECO:0000313" key="10">
    <source>
        <dbReference type="EMBL" id="SHO51661.1"/>
    </source>
</evidence>
<dbReference type="InterPro" id="IPR051919">
    <property type="entry name" value="W-dependent_AOR"/>
</dbReference>
<dbReference type="GO" id="GO:0051539">
    <property type="term" value="F:4 iron, 4 sulfur cluster binding"/>
    <property type="evidence" value="ECO:0007669"/>
    <property type="project" value="UniProtKB-KW"/>
</dbReference>
<dbReference type="SUPFAM" id="SSF48310">
    <property type="entry name" value="Aldehyde ferredoxin oxidoreductase, C-terminal domains"/>
    <property type="match status" value="1"/>
</dbReference>